<dbReference type="EMBL" id="KQ245164">
    <property type="protein sequence ID" value="KNC73778.1"/>
    <property type="molecule type" value="Genomic_DNA"/>
</dbReference>
<evidence type="ECO:0000256" key="1">
    <source>
        <dbReference type="SAM" id="Phobius"/>
    </source>
</evidence>
<proteinExistence type="predicted"/>
<protein>
    <submittedName>
        <fullName evidence="2">Uncharacterized protein</fullName>
    </submittedName>
</protein>
<organism evidence="2 3">
    <name type="scientific">Sphaeroforma arctica JP610</name>
    <dbReference type="NCBI Taxonomy" id="667725"/>
    <lineage>
        <taxon>Eukaryota</taxon>
        <taxon>Ichthyosporea</taxon>
        <taxon>Ichthyophonida</taxon>
        <taxon>Sphaeroforma</taxon>
    </lineage>
</organism>
<keyword evidence="1" id="KW-0812">Transmembrane</keyword>
<gene>
    <name evidence="2" type="ORF">SARC_13666</name>
</gene>
<keyword evidence="1" id="KW-0472">Membrane</keyword>
<keyword evidence="1" id="KW-1133">Transmembrane helix</keyword>
<dbReference type="AlphaFoldDB" id="A0A0L0FCH4"/>
<feature type="transmembrane region" description="Helical" evidence="1">
    <location>
        <begin position="66"/>
        <end position="86"/>
    </location>
</feature>
<evidence type="ECO:0000313" key="3">
    <source>
        <dbReference type="Proteomes" id="UP000054560"/>
    </source>
</evidence>
<keyword evidence="3" id="KW-1185">Reference proteome</keyword>
<evidence type="ECO:0000313" key="2">
    <source>
        <dbReference type="EMBL" id="KNC73778.1"/>
    </source>
</evidence>
<reference evidence="2 3" key="1">
    <citation type="submission" date="2011-02" db="EMBL/GenBank/DDBJ databases">
        <title>The Genome Sequence of Sphaeroforma arctica JP610.</title>
        <authorList>
            <consortium name="The Broad Institute Genome Sequencing Platform"/>
            <person name="Russ C."/>
            <person name="Cuomo C."/>
            <person name="Young S.K."/>
            <person name="Zeng Q."/>
            <person name="Gargeya S."/>
            <person name="Alvarado L."/>
            <person name="Berlin A."/>
            <person name="Chapman S.B."/>
            <person name="Chen Z."/>
            <person name="Freedman E."/>
            <person name="Gellesch M."/>
            <person name="Goldberg J."/>
            <person name="Griggs A."/>
            <person name="Gujja S."/>
            <person name="Heilman E."/>
            <person name="Heiman D."/>
            <person name="Howarth C."/>
            <person name="Mehta T."/>
            <person name="Neiman D."/>
            <person name="Pearson M."/>
            <person name="Roberts A."/>
            <person name="Saif S."/>
            <person name="Shea T."/>
            <person name="Shenoy N."/>
            <person name="Sisk P."/>
            <person name="Stolte C."/>
            <person name="Sykes S."/>
            <person name="White J."/>
            <person name="Yandava C."/>
            <person name="Burger G."/>
            <person name="Gray M.W."/>
            <person name="Holland P.W.H."/>
            <person name="King N."/>
            <person name="Lang F.B.F."/>
            <person name="Roger A.J."/>
            <person name="Ruiz-Trillo I."/>
            <person name="Haas B."/>
            <person name="Nusbaum C."/>
            <person name="Birren B."/>
        </authorList>
    </citation>
    <scope>NUCLEOTIDE SEQUENCE [LARGE SCALE GENOMIC DNA]</scope>
    <source>
        <strain evidence="2 3">JP610</strain>
    </source>
</reference>
<dbReference type="Proteomes" id="UP000054560">
    <property type="component" value="Unassembled WGS sequence"/>
</dbReference>
<feature type="transmembrane region" description="Helical" evidence="1">
    <location>
        <begin position="12"/>
        <end position="30"/>
    </location>
</feature>
<dbReference type="RefSeq" id="XP_014147680.1">
    <property type="nucleotide sequence ID" value="XM_014292205.1"/>
</dbReference>
<dbReference type="GeneID" id="25914170"/>
<name>A0A0L0FCH4_9EUKA</name>
<sequence length="115" mass="12670">MHAHSTQEELDRNAPLFAMFATLGLVWYCLHTVFNTGNVFTPLVAVWALTAIQHKHAQGVPGEYVLAQYIQALNAICVLVCVYAAVKTAVMKTEWAGRTTWAAAKVDNDGYETVD</sequence>
<accession>A0A0L0FCH4</accession>